<keyword evidence="5" id="KW-1185">Reference proteome</keyword>
<sequence>MKVNQTNELLNGIFEWILSVSVMAAITVVLIMLTQRILRKRIKPRWHYLMWLLVMVRLLLPWDLESDLSIYNWLSYSKGIHEIDSAVQIGTQEGLAAVDSVGTILYRYSIYVWLLGIILFGLYTFVINRKFAQKISKETTPITDIGILQLFAQCQKLMSVHKRVILVVSDQLTMPTLFGFWNPRLVIPQRVIDSLDQEQIRHIFLHELAHCKRNDIAINWIMQILLIIHWFNPVLWYANQRMRDDQEIASDALALSYLEPAKRENYGYTLIQLLESYTRPVSVPGNVNLSGSKSQLKRRIIMIKQFQFNSYRWSFVGLAAILIISGCSLTNANVDKQSSAPSNSPTIDQKTTDTTTTNTSSSTDQTTNTTNTTQTTDTDKKTGTEVVSDTKSADSVTPTTPPAVTAEETRSRAVASRGGEAKPSPVASVEESRQTAIPQVVESRRQASEVTPMTPSRRDVKGPTTAPAPETPDVRPAQSESTTRVLTPVPATERSSGQR</sequence>
<evidence type="ECO:0000256" key="1">
    <source>
        <dbReference type="SAM" id="MobiDB-lite"/>
    </source>
</evidence>
<evidence type="ECO:0000313" key="5">
    <source>
        <dbReference type="Proteomes" id="UP000481087"/>
    </source>
</evidence>
<keyword evidence="2" id="KW-0812">Transmembrane</keyword>
<comment type="caution">
    <text evidence="4">The sequence shown here is derived from an EMBL/GenBank/DDBJ whole genome shotgun (WGS) entry which is preliminary data.</text>
</comment>
<protein>
    <recommendedName>
        <fullName evidence="3">Peptidase M56 domain-containing protein</fullName>
    </recommendedName>
</protein>
<proteinExistence type="predicted"/>
<feature type="domain" description="Peptidase M56" evidence="3">
    <location>
        <begin position="17"/>
        <end position="303"/>
    </location>
</feature>
<dbReference type="EMBL" id="WTUZ01000015">
    <property type="protein sequence ID" value="MZQ82740.1"/>
    <property type="molecule type" value="Genomic_DNA"/>
</dbReference>
<dbReference type="InterPro" id="IPR052173">
    <property type="entry name" value="Beta-lactam_resp_regulator"/>
</dbReference>
<feature type="region of interest" description="Disordered" evidence="1">
    <location>
        <begin position="335"/>
        <end position="499"/>
    </location>
</feature>
<dbReference type="CDD" id="cd07341">
    <property type="entry name" value="M56_BlaR1_MecR1_like"/>
    <property type="match status" value="1"/>
</dbReference>
<feature type="compositionally biased region" description="Low complexity" evidence="1">
    <location>
        <begin position="396"/>
        <end position="406"/>
    </location>
</feature>
<reference evidence="4 5" key="1">
    <citation type="submission" date="2019-12" db="EMBL/GenBank/DDBJ databases">
        <title>Paenibacillus sp. nov. sp. isolated from soil.</title>
        <authorList>
            <person name="Kim J."/>
            <person name="Jeong S.E."/>
            <person name="Jung H.S."/>
            <person name="Jeon C.O."/>
        </authorList>
    </citation>
    <scope>NUCLEOTIDE SEQUENCE [LARGE SCALE GENOMIC DNA]</scope>
    <source>
        <strain evidence="4 5">5J-6</strain>
    </source>
</reference>
<feature type="compositionally biased region" description="Polar residues" evidence="1">
    <location>
        <begin position="385"/>
        <end position="395"/>
    </location>
</feature>
<feature type="compositionally biased region" description="Polar residues" evidence="1">
    <location>
        <begin position="335"/>
        <end position="347"/>
    </location>
</feature>
<dbReference type="Pfam" id="PF05569">
    <property type="entry name" value="Peptidase_M56"/>
    <property type="match status" value="1"/>
</dbReference>
<organism evidence="4 5">
    <name type="scientific">Paenibacillus silvestris</name>
    <dbReference type="NCBI Taxonomy" id="2606219"/>
    <lineage>
        <taxon>Bacteria</taxon>
        <taxon>Bacillati</taxon>
        <taxon>Bacillota</taxon>
        <taxon>Bacilli</taxon>
        <taxon>Bacillales</taxon>
        <taxon>Paenibacillaceae</taxon>
        <taxon>Paenibacillus</taxon>
    </lineage>
</organism>
<keyword evidence="2" id="KW-1133">Transmembrane helix</keyword>
<feature type="transmembrane region" description="Helical" evidence="2">
    <location>
        <begin position="13"/>
        <end position="34"/>
    </location>
</feature>
<name>A0A6L8V0G4_9BACL</name>
<evidence type="ECO:0000313" key="4">
    <source>
        <dbReference type="EMBL" id="MZQ82740.1"/>
    </source>
</evidence>
<accession>A0A6L8V0G4</accession>
<dbReference type="AlphaFoldDB" id="A0A6L8V0G4"/>
<dbReference type="PANTHER" id="PTHR34978">
    <property type="entry name" value="POSSIBLE SENSOR-TRANSDUCER PROTEIN BLAR"/>
    <property type="match status" value="1"/>
</dbReference>
<dbReference type="Proteomes" id="UP000481087">
    <property type="component" value="Unassembled WGS sequence"/>
</dbReference>
<feature type="transmembrane region" description="Helical" evidence="2">
    <location>
        <begin position="217"/>
        <end position="238"/>
    </location>
</feature>
<dbReference type="PANTHER" id="PTHR34978:SF3">
    <property type="entry name" value="SLR0241 PROTEIN"/>
    <property type="match status" value="1"/>
</dbReference>
<dbReference type="InterPro" id="IPR008756">
    <property type="entry name" value="Peptidase_M56"/>
</dbReference>
<keyword evidence="2" id="KW-0472">Membrane</keyword>
<dbReference type="RefSeq" id="WP_161406925.1">
    <property type="nucleotide sequence ID" value="NZ_WTUZ01000015.1"/>
</dbReference>
<gene>
    <name evidence="4" type="ORF">GQF01_11570</name>
</gene>
<feature type="compositionally biased region" description="Low complexity" evidence="1">
    <location>
        <begin position="348"/>
        <end position="376"/>
    </location>
</feature>
<feature type="transmembrane region" description="Helical" evidence="2">
    <location>
        <begin position="46"/>
        <end position="64"/>
    </location>
</feature>
<feature type="transmembrane region" description="Helical" evidence="2">
    <location>
        <begin position="108"/>
        <end position="127"/>
    </location>
</feature>
<evidence type="ECO:0000259" key="3">
    <source>
        <dbReference type="Pfam" id="PF05569"/>
    </source>
</evidence>
<evidence type="ECO:0000256" key="2">
    <source>
        <dbReference type="SAM" id="Phobius"/>
    </source>
</evidence>